<sequence>MSEKGVSFTISLVTGWEAEPFSHPDGESSGEKCEKGRTWQLEWDRSGVGGRDMGTEENETDIPQLSSCLR</sequence>
<feature type="compositionally biased region" description="Basic and acidic residues" evidence="1">
    <location>
        <begin position="20"/>
        <end position="45"/>
    </location>
</feature>
<evidence type="ECO:0000313" key="3">
    <source>
        <dbReference type="Proteomes" id="UP000324222"/>
    </source>
</evidence>
<protein>
    <submittedName>
        <fullName evidence="2">Uncharacterized protein</fullName>
    </submittedName>
</protein>
<keyword evidence="3" id="KW-1185">Reference proteome</keyword>
<feature type="compositionally biased region" description="Polar residues" evidence="1">
    <location>
        <begin position="61"/>
        <end position="70"/>
    </location>
</feature>
<accession>A0A5B7K2X0</accession>
<proteinExistence type="predicted"/>
<organism evidence="2 3">
    <name type="scientific">Portunus trituberculatus</name>
    <name type="common">Swimming crab</name>
    <name type="synonym">Neptunus trituberculatus</name>
    <dbReference type="NCBI Taxonomy" id="210409"/>
    <lineage>
        <taxon>Eukaryota</taxon>
        <taxon>Metazoa</taxon>
        <taxon>Ecdysozoa</taxon>
        <taxon>Arthropoda</taxon>
        <taxon>Crustacea</taxon>
        <taxon>Multicrustacea</taxon>
        <taxon>Malacostraca</taxon>
        <taxon>Eumalacostraca</taxon>
        <taxon>Eucarida</taxon>
        <taxon>Decapoda</taxon>
        <taxon>Pleocyemata</taxon>
        <taxon>Brachyura</taxon>
        <taxon>Eubrachyura</taxon>
        <taxon>Portunoidea</taxon>
        <taxon>Portunidae</taxon>
        <taxon>Portuninae</taxon>
        <taxon>Portunus</taxon>
    </lineage>
</organism>
<evidence type="ECO:0000313" key="2">
    <source>
        <dbReference type="EMBL" id="MPD01350.1"/>
    </source>
</evidence>
<dbReference type="EMBL" id="VSRR010126767">
    <property type="protein sequence ID" value="MPD01350.1"/>
    <property type="molecule type" value="Genomic_DNA"/>
</dbReference>
<gene>
    <name evidence="2" type="ORF">E2C01_096872</name>
</gene>
<reference evidence="2 3" key="1">
    <citation type="submission" date="2019-05" db="EMBL/GenBank/DDBJ databases">
        <title>Another draft genome of Portunus trituberculatus and its Hox gene families provides insights of decapod evolution.</title>
        <authorList>
            <person name="Jeong J.-H."/>
            <person name="Song I."/>
            <person name="Kim S."/>
            <person name="Choi T."/>
            <person name="Kim D."/>
            <person name="Ryu S."/>
            <person name="Kim W."/>
        </authorList>
    </citation>
    <scope>NUCLEOTIDE SEQUENCE [LARGE SCALE GENOMIC DNA]</scope>
    <source>
        <tissue evidence="2">Muscle</tissue>
    </source>
</reference>
<feature type="region of interest" description="Disordered" evidence="1">
    <location>
        <begin position="18"/>
        <end position="70"/>
    </location>
</feature>
<dbReference type="Proteomes" id="UP000324222">
    <property type="component" value="Unassembled WGS sequence"/>
</dbReference>
<evidence type="ECO:0000256" key="1">
    <source>
        <dbReference type="SAM" id="MobiDB-lite"/>
    </source>
</evidence>
<comment type="caution">
    <text evidence="2">The sequence shown here is derived from an EMBL/GenBank/DDBJ whole genome shotgun (WGS) entry which is preliminary data.</text>
</comment>
<dbReference type="AlphaFoldDB" id="A0A5B7K2X0"/>
<name>A0A5B7K2X0_PORTR</name>